<dbReference type="Proteomes" id="UP000216442">
    <property type="component" value="Unassembled WGS sequence"/>
</dbReference>
<reference evidence="1 2" key="1">
    <citation type="submission" date="2017-08" db="EMBL/GenBank/DDBJ databases">
        <title>Mesorhizobium wenxinae sp. nov., a novel rhizobial species isolated from root nodules of chickpea (Cicer arietinum L.).</title>
        <authorList>
            <person name="Zhang J."/>
        </authorList>
    </citation>
    <scope>NUCLEOTIDE SEQUENCE [LARGE SCALE GENOMIC DNA]</scope>
    <source>
        <strain evidence="1 2">SDW018</strain>
    </source>
</reference>
<proteinExistence type="predicted"/>
<keyword evidence="2" id="KW-1185">Reference proteome</keyword>
<name>A0A271LC74_9HYPH</name>
<gene>
    <name evidence="1" type="ORF">CIT26_31970</name>
</gene>
<comment type="caution">
    <text evidence="1">The sequence shown here is derived from an EMBL/GenBank/DDBJ whole genome shotgun (WGS) entry which is preliminary data.</text>
</comment>
<evidence type="ECO:0000313" key="1">
    <source>
        <dbReference type="EMBL" id="PAQ04890.1"/>
    </source>
</evidence>
<sequence>MAAGDFFADNPNRNLGLDGKAPLEKQVLWLKEQVKVLPEGVTVSVGAAKEGEVDLKAGPLHIFSLGMVDVSRDGVGVSQTVGAGGVVGVFYTISHMAQETTHFAGFFLEASGKSSSIAYFTALNITEALHGSVALHQGFLATARSGAFEISHEVHPVQEVYKVFEQVLGPLTDYRNFQDPLYRDYGF</sequence>
<organism evidence="1 2">
    <name type="scientific">Mesorhizobium temperatum</name>
    <dbReference type="NCBI Taxonomy" id="241416"/>
    <lineage>
        <taxon>Bacteria</taxon>
        <taxon>Pseudomonadati</taxon>
        <taxon>Pseudomonadota</taxon>
        <taxon>Alphaproteobacteria</taxon>
        <taxon>Hyphomicrobiales</taxon>
        <taxon>Phyllobacteriaceae</taxon>
        <taxon>Mesorhizobium</taxon>
    </lineage>
</organism>
<dbReference type="EMBL" id="NPKJ01000075">
    <property type="protein sequence ID" value="PAQ04890.1"/>
    <property type="molecule type" value="Genomic_DNA"/>
</dbReference>
<accession>A0A271LC74</accession>
<evidence type="ECO:0000313" key="2">
    <source>
        <dbReference type="Proteomes" id="UP000216442"/>
    </source>
</evidence>
<protein>
    <submittedName>
        <fullName evidence="1">Uncharacterized protein</fullName>
    </submittedName>
</protein>
<dbReference type="AlphaFoldDB" id="A0A271LC74"/>